<dbReference type="GO" id="GO:0031146">
    <property type="term" value="P:SCF-dependent proteasomal ubiquitin-dependent protein catabolic process"/>
    <property type="evidence" value="ECO:0007669"/>
    <property type="project" value="TreeGrafter"/>
</dbReference>
<evidence type="ECO:0000313" key="3">
    <source>
        <dbReference type="EMBL" id="KAJ1955406.1"/>
    </source>
</evidence>
<proteinExistence type="predicted"/>
<dbReference type="AlphaFoldDB" id="A0A9W8APR7"/>
<feature type="compositionally biased region" description="Basic residues" evidence="1">
    <location>
        <begin position="176"/>
        <end position="189"/>
    </location>
</feature>
<sequence length="719" mass="80665">MSNNRRNRVRGPHSALTSFLQEQGISLEARALARARHEQQLQTNRPEQPLSESPDGSSAEDSTISEPAATGSPERDLGSEVETTTPIASSARRVRKKSKKPAESDSDSDFQNQPGPSRPRPKKRTHKGKMIFCRICKARFLRKFADLARGASSQADDDICPPCKRSAMKGIPQAKPRAKRRQALTRRKNVGYESHDGPLPLVDSCIQIISKYIHDVETLGDIGDVNMDKICRIISKRRLLTPESLQLFLRPDKLQLRLYDVTRLTAPHLTQITVFCPYLTELHLDFCGRMDDETLGAVATRCTELRSIHLHGPFLVTDEAFAHFFQHRADKLKTISLSQASRLAQKGIRSLASQARGLTTLKLMGCEHVDDESLMLLTEPAVSVLELIEHLDISRPGAATTVGGVYNTYTIQDSTILRMITRFGSRLRALNLNGCHTLSDRVLHEGILPHCSRLHSLELSECAGLTSFGMASFFILWRDRYPQGAHLNRLDLSRCDTLDDAVVETVVYHSGHSLENLNLNGLMQLTDAAFVALCGGVIFDDRWKQRIVRQCLEKARQYVDQERVDNQQAPHNGPEPVETSEQPDTTNPSSPTPPEPTATEIILGYISKMYQEMTAGMSIDQLRDEEEVRREDAELMVNNDTKDNQPDDPFDHAKLTLTCRKLSTVDLSWCRAVNDDTLTHLLSYCPQLQYVALWGCNHVTDCAPRRPGLRYVGRECDTN</sequence>
<feature type="region of interest" description="Disordered" evidence="1">
    <location>
        <begin position="562"/>
        <end position="598"/>
    </location>
</feature>
<gene>
    <name evidence="3" type="primary">RAD7</name>
    <name evidence="3" type="ORF">IWQ62_005538</name>
</gene>
<name>A0A9W8APR7_9FUNG</name>
<feature type="region of interest" description="Disordered" evidence="1">
    <location>
        <begin position="167"/>
        <end position="191"/>
    </location>
</feature>
<dbReference type="InterPro" id="IPR032675">
    <property type="entry name" value="LRR_dom_sf"/>
</dbReference>
<feature type="region of interest" description="Disordered" evidence="1">
    <location>
        <begin position="30"/>
        <end position="126"/>
    </location>
</feature>
<comment type="caution">
    <text evidence="3">The sequence shown here is derived from an EMBL/GenBank/DDBJ whole genome shotgun (WGS) entry which is preliminary data.</text>
</comment>
<dbReference type="GO" id="GO:0019005">
    <property type="term" value="C:SCF ubiquitin ligase complex"/>
    <property type="evidence" value="ECO:0007669"/>
    <property type="project" value="TreeGrafter"/>
</dbReference>
<dbReference type="InterPro" id="IPR006553">
    <property type="entry name" value="Leu-rich_rpt_Cys-con_subtyp"/>
</dbReference>
<dbReference type="GO" id="GO:0003677">
    <property type="term" value="F:DNA binding"/>
    <property type="evidence" value="ECO:0007669"/>
    <property type="project" value="UniProtKB-KW"/>
</dbReference>
<feature type="domain" description="F-box/LRR-repeat protein 15-like leucin rich repeat" evidence="2">
    <location>
        <begin position="297"/>
        <end position="534"/>
    </location>
</feature>
<dbReference type="InterPro" id="IPR057207">
    <property type="entry name" value="FBXL15_LRR"/>
</dbReference>
<dbReference type="PANTHER" id="PTHR13318:SF95">
    <property type="entry name" value="F-BOX PROTEIN YLR352W"/>
    <property type="match status" value="1"/>
</dbReference>
<dbReference type="Gene3D" id="3.80.10.10">
    <property type="entry name" value="Ribonuclease Inhibitor"/>
    <property type="match status" value="3"/>
</dbReference>
<protein>
    <submittedName>
        <fullName evidence="3">UV-damaged DNA-binding protein rad7</fullName>
    </submittedName>
</protein>
<keyword evidence="4" id="KW-1185">Reference proteome</keyword>
<reference evidence="3" key="1">
    <citation type="submission" date="2022-07" db="EMBL/GenBank/DDBJ databases">
        <title>Phylogenomic reconstructions and comparative analyses of Kickxellomycotina fungi.</title>
        <authorList>
            <person name="Reynolds N.K."/>
            <person name="Stajich J.E."/>
            <person name="Barry K."/>
            <person name="Grigoriev I.V."/>
            <person name="Crous P."/>
            <person name="Smith M.E."/>
        </authorList>
    </citation>
    <scope>NUCLEOTIDE SEQUENCE</scope>
    <source>
        <strain evidence="3">RSA 1196</strain>
    </source>
</reference>
<evidence type="ECO:0000313" key="4">
    <source>
        <dbReference type="Proteomes" id="UP001150925"/>
    </source>
</evidence>
<dbReference type="Proteomes" id="UP001150925">
    <property type="component" value="Unassembled WGS sequence"/>
</dbReference>
<keyword evidence="3" id="KW-0238">DNA-binding</keyword>
<accession>A0A9W8APR7</accession>
<feature type="compositionally biased region" description="Polar residues" evidence="1">
    <location>
        <begin position="43"/>
        <end position="65"/>
    </location>
</feature>
<dbReference type="SUPFAM" id="SSF52047">
    <property type="entry name" value="RNI-like"/>
    <property type="match status" value="1"/>
</dbReference>
<dbReference type="EMBL" id="JANBPY010002343">
    <property type="protein sequence ID" value="KAJ1955406.1"/>
    <property type="molecule type" value="Genomic_DNA"/>
</dbReference>
<evidence type="ECO:0000256" key="1">
    <source>
        <dbReference type="SAM" id="MobiDB-lite"/>
    </source>
</evidence>
<organism evidence="3 4">
    <name type="scientific">Dispira parvispora</name>
    <dbReference type="NCBI Taxonomy" id="1520584"/>
    <lineage>
        <taxon>Eukaryota</taxon>
        <taxon>Fungi</taxon>
        <taxon>Fungi incertae sedis</taxon>
        <taxon>Zoopagomycota</taxon>
        <taxon>Kickxellomycotina</taxon>
        <taxon>Dimargaritomycetes</taxon>
        <taxon>Dimargaritales</taxon>
        <taxon>Dimargaritaceae</taxon>
        <taxon>Dispira</taxon>
    </lineage>
</organism>
<dbReference type="OrthoDB" id="421226at2759"/>
<dbReference type="PANTHER" id="PTHR13318">
    <property type="entry name" value="PARTNER OF PAIRED, ISOFORM B-RELATED"/>
    <property type="match status" value="1"/>
</dbReference>
<dbReference type="Pfam" id="PF25372">
    <property type="entry name" value="DUF7885"/>
    <property type="match status" value="1"/>
</dbReference>
<evidence type="ECO:0000259" key="2">
    <source>
        <dbReference type="Pfam" id="PF25372"/>
    </source>
</evidence>
<dbReference type="SMART" id="SM00367">
    <property type="entry name" value="LRR_CC"/>
    <property type="match status" value="10"/>
</dbReference>